<dbReference type="PANTHER" id="PTHR31616:SF13">
    <property type="entry name" value="GLUCAN 1,4-ALPHA-GLUCOSIDASE"/>
    <property type="match status" value="1"/>
</dbReference>
<dbReference type="GO" id="GO:0004553">
    <property type="term" value="F:hydrolase activity, hydrolyzing O-glycosyl compounds"/>
    <property type="evidence" value="ECO:0007669"/>
    <property type="project" value="TreeGrafter"/>
</dbReference>
<dbReference type="Gene3D" id="1.50.10.10">
    <property type="match status" value="1"/>
</dbReference>
<evidence type="ECO:0000313" key="2">
    <source>
        <dbReference type="EMBL" id="EHP70175.1"/>
    </source>
</evidence>
<dbReference type="InterPro" id="IPR008928">
    <property type="entry name" value="6-hairpin_glycosidase_sf"/>
</dbReference>
<evidence type="ECO:0000259" key="1">
    <source>
        <dbReference type="Pfam" id="PF00723"/>
    </source>
</evidence>
<sequence>MTRYVISGNGKLTVLYDSHFVLRELYYPLAVDNHLHQGRTGLWVDGKFSWFDNLDVKTNYVRDSLSSWAEVEFQGIKVKITDTVDMAYEVLAREIALTNVGNKDVRIFFHWDFHVNGNDVGDTALFDPLTASMMHYKRDKWFMFKCDVPFYQYATGYKEMGRFVGTWKDAEDGELSGNPIAQGSVDSVAGVRLNSSSVFHCWLVCGSSYNDVLNRNSYVNRKTPRELIRRTDNFWKAWLVKASDYDEVVKRSALIIMAHWQNNGAIPAALDTDIMRFNKDTYNYVWHRDSAFAAIALTLLGYQEPVRNLFNFTKPLLFNGCLFQKYTCDGHWGSTWHPWSTKTISIQEDETALMLYTAWHHFSKFKDVDFIKGFYAPSIKRAADFLVTYRDEGTGLPLPSYDLWEERLGTHFFTSLTVYIGLVSAAKFAEFFGEENLRDKYMSSANEVKEGLSKFYVNDHFARTIYEDGSVDKTVDASSLFASILGVFDPKDPRVISNRSVVEERLSVGGGIARYENDMYLRTDSQPNAWFITTLWLAQQYSLEGNKERAKGYLDWVVSKMFPTGVIPEQVSPGGQYPSVSPLVWSHAELIRTYYLQATGKL</sequence>
<dbReference type="Proteomes" id="UP000003980">
    <property type="component" value="Unassembled WGS sequence"/>
</dbReference>
<dbReference type="EMBL" id="JH597761">
    <property type="protein sequence ID" value="EHP70175.1"/>
    <property type="molecule type" value="Genomic_DNA"/>
</dbReference>
<dbReference type="GO" id="GO:0005975">
    <property type="term" value="P:carbohydrate metabolic process"/>
    <property type="evidence" value="ECO:0007669"/>
    <property type="project" value="InterPro"/>
</dbReference>
<name>H2C1Q4_9CREN</name>
<proteinExistence type="predicted"/>
<dbReference type="OrthoDB" id="36362at2157"/>
<dbReference type="InterPro" id="IPR011613">
    <property type="entry name" value="GH15-like"/>
</dbReference>
<accession>H2C1Q4</accession>
<protein>
    <submittedName>
        <fullName evidence="2">Glycosyl hydrolase, glucoamylase</fullName>
    </submittedName>
</protein>
<dbReference type="PANTHER" id="PTHR31616">
    <property type="entry name" value="TREHALASE"/>
    <property type="match status" value="1"/>
</dbReference>
<organism evidence="2 3">
    <name type="scientific">Metallosphaera yellowstonensis MK1</name>
    <dbReference type="NCBI Taxonomy" id="671065"/>
    <lineage>
        <taxon>Archaea</taxon>
        <taxon>Thermoproteota</taxon>
        <taxon>Thermoprotei</taxon>
        <taxon>Sulfolobales</taxon>
        <taxon>Sulfolobaceae</taxon>
        <taxon>Metallosphaera</taxon>
    </lineage>
</organism>
<keyword evidence="2" id="KW-0378">Hydrolase</keyword>
<dbReference type="SUPFAM" id="SSF48208">
    <property type="entry name" value="Six-hairpin glycosidases"/>
    <property type="match status" value="1"/>
</dbReference>
<evidence type="ECO:0000313" key="3">
    <source>
        <dbReference type="Proteomes" id="UP000003980"/>
    </source>
</evidence>
<dbReference type="STRING" id="671065.MetMK1DRAFT_00006770"/>
<dbReference type="Pfam" id="PF00723">
    <property type="entry name" value="Glyco_hydro_15"/>
    <property type="match status" value="1"/>
</dbReference>
<dbReference type="eggNOG" id="arCOG03285">
    <property type="taxonomic scope" value="Archaea"/>
</dbReference>
<gene>
    <name evidence="2" type="ORF">MetMK1DRAFT_00006770</name>
</gene>
<dbReference type="HOGENOM" id="CLU_028187_0_0_2"/>
<keyword evidence="3" id="KW-1185">Reference proteome</keyword>
<dbReference type="RefSeq" id="WP_009070664.1">
    <property type="nucleotide sequence ID" value="NZ_JH597761.1"/>
</dbReference>
<feature type="domain" description="GH15-like" evidence="1">
    <location>
        <begin position="346"/>
        <end position="594"/>
    </location>
</feature>
<dbReference type="InterPro" id="IPR012341">
    <property type="entry name" value="6hp_glycosidase-like_sf"/>
</dbReference>
<reference evidence="2 3" key="1">
    <citation type="submission" date="2012-01" db="EMBL/GenBank/DDBJ databases">
        <title>Improved High-Quality Draft sequence of Metallosphaera yellowstonensis MK1.</title>
        <authorList>
            <consortium name="US DOE Joint Genome Institute"/>
            <person name="Lucas S."/>
            <person name="Han J."/>
            <person name="Cheng J.-F."/>
            <person name="Goodwin L."/>
            <person name="Pitluck S."/>
            <person name="Peters L."/>
            <person name="Teshima H."/>
            <person name="Detter J.C."/>
            <person name="Han C."/>
            <person name="Tapia R."/>
            <person name="Land M."/>
            <person name="Hauser L."/>
            <person name="Kyrpides N."/>
            <person name="Kozubal M."/>
            <person name="Macur R.E."/>
            <person name="Jay Z."/>
            <person name="Inskeep W."/>
            <person name="Woyke T."/>
        </authorList>
    </citation>
    <scope>NUCLEOTIDE SEQUENCE [LARGE SCALE GENOMIC DNA]</scope>
    <source>
        <strain evidence="2 3">MK1</strain>
    </source>
</reference>
<dbReference type="AlphaFoldDB" id="H2C1Q4"/>